<keyword evidence="3" id="KW-1185">Reference proteome</keyword>
<evidence type="ECO:0000313" key="2">
    <source>
        <dbReference type="EMBL" id="QWQ31405.1"/>
    </source>
</evidence>
<name>A0A8F1MAA0_9BACT</name>
<evidence type="ECO:0000313" key="3">
    <source>
        <dbReference type="Proteomes" id="UP000677117"/>
    </source>
</evidence>
<feature type="compositionally biased region" description="Pro residues" evidence="1">
    <location>
        <begin position="1"/>
        <end position="10"/>
    </location>
</feature>
<dbReference type="AlphaFoldDB" id="A0A8F1MAA0"/>
<accession>A0A8F1MAA0</accession>
<dbReference type="RefSeq" id="WP_232736182.1">
    <property type="nucleotide sequence ID" value="NZ_CP076459.1"/>
</dbReference>
<organism evidence="2 3">
    <name type="scientific">Candidatus Minimicrobia vallesae</name>
    <dbReference type="NCBI Taxonomy" id="2841264"/>
    <lineage>
        <taxon>Bacteria</taxon>
        <taxon>Candidatus Saccharimonadota</taxon>
        <taxon>Candidatus Saccharimonadota incertae sedis</taxon>
        <taxon>Candidatus Minimicrobia</taxon>
    </lineage>
</organism>
<dbReference type="EMBL" id="CP076459">
    <property type="protein sequence ID" value="QWQ31405.1"/>
    <property type="molecule type" value="Genomic_DNA"/>
</dbReference>
<gene>
    <name evidence="2" type="ORF">KOY49_04635</name>
</gene>
<dbReference type="Proteomes" id="UP000677117">
    <property type="component" value="Chromosome"/>
</dbReference>
<sequence>MKLPRLPSPTPKKNVRGDDSQDFMAKSLALSLSLAEASTKPAGWKGLFCLVECFRRVLVTDFW</sequence>
<protein>
    <submittedName>
        <fullName evidence="2">Uncharacterized protein</fullName>
    </submittedName>
</protein>
<feature type="region of interest" description="Disordered" evidence="1">
    <location>
        <begin position="1"/>
        <end position="20"/>
    </location>
</feature>
<evidence type="ECO:0000256" key="1">
    <source>
        <dbReference type="SAM" id="MobiDB-lite"/>
    </source>
</evidence>
<dbReference type="KEGG" id="mvl:KOY49_04635"/>
<reference evidence="2" key="1">
    <citation type="submission" date="2021-06" db="EMBL/GenBank/DDBJ databases">
        <title>An adapted protocol for Saccharibacteria cultivation: two new species join this phylum of Candidate Phyla Radiations.</title>
        <authorList>
            <person name="Ibrahim A."/>
            <person name="Maatouk M."/>
            <person name="Raoult D."/>
            <person name="Bittar F."/>
        </authorList>
    </citation>
    <scope>NUCLEOTIDE SEQUENCE</scope>
    <source>
        <strain evidence="2">IHU2</strain>
    </source>
</reference>
<proteinExistence type="predicted"/>